<dbReference type="EMBL" id="CAMAPE010000011">
    <property type="protein sequence ID" value="CAH9079879.1"/>
    <property type="molecule type" value="Genomic_DNA"/>
</dbReference>
<evidence type="ECO:0000313" key="1">
    <source>
        <dbReference type="EMBL" id="CAH9079879.1"/>
    </source>
</evidence>
<organism evidence="1 2">
    <name type="scientific">Cuscuta europaea</name>
    <name type="common">European dodder</name>
    <dbReference type="NCBI Taxonomy" id="41803"/>
    <lineage>
        <taxon>Eukaryota</taxon>
        <taxon>Viridiplantae</taxon>
        <taxon>Streptophyta</taxon>
        <taxon>Embryophyta</taxon>
        <taxon>Tracheophyta</taxon>
        <taxon>Spermatophyta</taxon>
        <taxon>Magnoliopsida</taxon>
        <taxon>eudicotyledons</taxon>
        <taxon>Gunneridae</taxon>
        <taxon>Pentapetalae</taxon>
        <taxon>asterids</taxon>
        <taxon>lamiids</taxon>
        <taxon>Solanales</taxon>
        <taxon>Convolvulaceae</taxon>
        <taxon>Cuscuteae</taxon>
        <taxon>Cuscuta</taxon>
        <taxon>Cuscuta subgen. Cuscuta</taxon>
    </lineage>
</organism>
<dbReference type="Proteomes" id="UP001152484">
    <property type="component" value="Unassembled WGS sequence"/>
</dbReference>
<name>A0A9P0YWV0_CUSEU</name>
<reference evidence="1" key="1">
    <citation type="submission" date="2022-07" db="EMBL/GenBank/DDBJ databases">
        <authorList>
            <person name="Macas J."/>
            <person name="Novak P."/>
            <person name="Neumann P."/>
        </authorList>
    </citation>
    <scope>NUCLEOTIDE SEQUENCE</scope>
</reference>
<dbReference type="AlphaFoldDB" id="A0A9P0YWV0"/>
<proteinExistence type="predicted"/>
<accession>A0A9P0YWV0</accession>
<comment type="caution">
    <text evidence="1">The sequence shown here is derived from an EMBL/GenBank/DDBJ whole genome shotgun (WGS) entry which is preliminary data.</text>
</comment>
<evidence type="ECO:0000313" key="2">
    <source>
        <dbReference type="Proteomes" id="UP001152484"/>
    </source>
</evidence>
<keyword evidence="2" id="KW-1185">Reference proteome</keyword>
<protein>
    <submittedName>
        <fullName evidence="1">Uncharacterized protein</fullName>
    </submittedName>
</protein>
<sequence>MPKDLSLSMLSPFYSHRSSSIDCLPTLTSDEGLWSSHLPCLPSNMDSYKIPLWSRLATSFWAGLLIRRWRGPSQCMRRRPSYQSSGKPSFIDIEAGKDWLYFLSYDISCPKRKQAIANPIRA</sequence>
<gene>
    <name evidence="1" type="ORF">CEURO_LOCUS7285</name>
</gene>